<dbReference type="Pfam" id="PF08294">
    <property type="entry name" value="TIM21"/>
    <property type="match status" value="1"/>
</dbReference>
<evidence type="ECO:0000256" key="4">
    <source>
        <dbReference type="ARBA" id="ARBA00022946"/>
    </source>
</evidence>
<evidence type="ECO:0000256" key="6">
    <source>
        <dbReference type="ARBA" id="ARBA00023128"/>
    </source>
</evidence>
<evidence type="ECO:0000313" key="9">
    <source>
        <dbReference type="EMBL" id="OWF37366.1"/>
    </source>
</evidence>
<keyword evidence="8" id="KW-0653">Protein transport</keyword>
<comment type="subcellular location">
    <subcellularLocation>
        <location evidence="8">Mitochondrion inner membrane</location>
        <topology evidence="8">Single-pass membrane protein</topology>
    </subcellularLocation>
    <subcellularLocation>
        <location evidence="1">Mitochondrion membrane</location>
        <topology evidence="1">Single-pass membrane protein</topology>
    </subcellularLocation>
</comment>
<comment type="caution">
    <text evidence="9">The sequence shown here is derived from an EMBL/GenBank/DDBJ whole genome shotgun (WGS) entry which is preliminary data.</text>
</comment>
<sequence>MQSFLSNSKCLLKAPLLCRSQKIVSFVICRQPLLHTKPPKHLTSVWCQKCLISTSAKGYAKPKKNNEIDVARESPFSELTFQEKVKEAGKTSFWGGIILCGVGVTGALLYIIGKEVFSSQSPRGIYSNAFELCKQNTELMDVLGEPVKCYGEETRRGRRRHTSHVEFEQDGMQHMKMVFYVEGHLRKGKVHLAVQKTPGQKYEYRYLFVELYGYPSRTIVIQDNR</sequence>
<keyword evidence="8" id="KW-0811">Translocation</keyword>
<dbReference type="EMBL" id="NEDP02005590">
    <property type="protein sequence ID" value="OWF37366.1"/>
    <property type="molecule type" value="Genomic_DNA"/>
</dbReference>
<dbReference type="AlphaFoldDB" id="A0A210PLR8"/>
<proteinExistence type="inferred from homology"/>
<evidence type="ECO:0000313" key="10">
    <source>
        <dbReference type="Proteomes" id="UP000242188"/>
    </source>
</evidence>
<dbReference type="InterPro" id="IPR038552">
    <property type="entry name" value="Tim21_IMS_sf"/>
</dbReference>
<keyword evidence="6 8" id="KW-0496">Mitochondrion</keyword>
<dbReference type="Proteomes" id="UP000242188">
    <property type="component" value="Unassembled WGS sequence"/>
</dbReference>
<feature type="transmembrane region" description="Helical" evidence="8">
    <location>
        <begin position="93"/>
        <end position="113"/>
    </location>
</feature>
<dbReference type="OrthoDB" id="436405at2759"/>
<comment type="function">
    <text evidence="8">Essential component of the TIM23 complex, a complex that mediates the translocation of transit peptide-containing proteins across the mitochondrial inner membrane.</text>
</comment>
<keyword evidence="4" id="KW-0809">Transit peptide</keyword>
<gene>
    <name evidence="9" type="ORF">KP79_PYT14013</name>
</gene>
<evidence type="ECO:0000256" key="8">
    <source>
        <dbReference type="RuleBase" id="RU367142"/>
    </source>
</evidence>
<evidence type="ECO:0000256" key="5">
    <source>
        <dbReference type="ARBA" id="ARBA00022989"/>
    </source>
</evidence>
<keyword evidence="7 8" id="KW-0472">Membrane</keyword>
<dbReference type="PANTHER" id="PTHR13032">
    <property type="entry name" value="MITOCHONDRIAL IMPORT INNER MEMBRANE TRANSLOCASE SUBUNIT TIM21"/>
    <property type="match status" value="1"/>
</dbReference>
<evidence type="ECO:0000256" key="2">
    <source>
        <dbReference type="ARBA" id="ARBA00010867"/>
    </source>
</evidence>
<dbReference type="GO" id="GO:0030150">
    <property type="term" value="P:protein import into mitochondrial matrix"/>
    <property type="evidence" value="ECO:0007669"/>
    <property type="project" value="UniProtKB-UniRule"/>
</dbReference>
<protein>
    <recommendedName>
        <fullName evidence="8">Mitochondrial import inner membrane translocase subunit Tim21</fullName>
    </recommendedName>
</protein>
<evidence type="ECO:0000256" key="7">
    <source>
        <dbReference type="ARBA" id="ARBA00023136"/>
    </source>
</evidence>
<dbReference type="PANTHER" id="PTHR13032:SF6">
    <property type="entry name" value="MITOCHONDRIAL IMPORT INNER MEMBRANE TRANSLOCASE SUBUNIT TIM21"/>
    <property type="match status" value="1"/>
</dbReference>
<comment type="similarity">
    <text evidence="2 8">Belongs to the TIM21 family.</text>
</comment>
<keyword evidence="10" id="KW-1185">Reference proteome</keyword>
<keyword evidence="8" id="KW-0813">Transport</keyword>
<reference evidence="9 10" key="1">
    <citation type="journal article" date="2017" name="Nat. Ecol. Evol.">
        <title>Scallop genome provides insights into evolution of bilaterian karyotype and development.</title>
        <authorList>
            <person name="Wang S."/>
            <person name="Zhang J."/>
            <person name="Jiao W."/>
            <person name="Li J."/>
            <person name="Xun X."/>
            <person name="Sun Y."/>
            <person name="Guo X."/>
            <person name="Huan P."/>
            <person name="Dong B."/>
            <person name="Zhang L."/>
            <person name="Hu X."/>
            <person name="Sun X."/>
            <person name="Wang J."/>
            <person name="Zhao C."/>
            <person name="Wang Y."/>
            <person name="Wang D."/>
            <person name="Huang X."/>
            <person name="Wang R."/>
            <person name="Lv J."/>
            <person name="Li Y."/>
            <person name="Zhang Z."/>
            <person name="Liu B."/>
            <person name="Lu W."/>
            <person name="Hui Y."/>
            <person name="Liang J."/>
            <person name="Zhou Z."/>
            <person name="Hou R."/>
            <person name="Li X."/>
            <person name="Liu Y."/>
            <person name="Li H."/>
            <person name="Ning X."/>
            <person name="Lin Y."/>
            <person name="Zhao L."/>
            <person name="Xing Q."/>
            <person name="Dou J."/>
            <person name="Li Y."/>
            <person name="Mao J."/>
            <person name="Guo H."/>
            <person name="Dou H."/>
            <person name="Li T."/>
            <person name="Mu C."/>
            <person name="Jiang W."/>
            <person name="Fu Q."/>
            <person name="Fu X."/>
            <person name="Miao Y."/>
            <person name="Liu J."/>
            <person name="Yu Q."/>
            <person name="Li R."/>
            <person name="Liao H."/>
            <person name="Li X."/>
            <person name="Kong Y."/>
            <person name="Jiang Z."/>
            <person name="Chourrout D."/>
            <person name="Li R."/>
            <person name="Bao Z."/>
        </authorList>
    </citation>
    <scope>NUCLEOTIDE SEQUENCE [LARGE SCALE GENOMIC DNA]</scope>
    <source>
        <strain evidence="9 10">PY_sf001</strain>
    </source>
</reference>
<dbReference type="Gene3D" id="3.10.450.320">
    <property type="entry name" value="Mitochondrial import inner membrane translocase subunit Tim21"/>
    <property type="match status" value="1"/>
</dbReference>
<dbReference type="InterPro" id="IPR013261">
    <property type="entry name" value="Tim21"/>
</dbReference>
<keyword evidence="3 8" id="KW-0812">Transmembrane</keyword>
<comment type="subunit">
    <text evidence="8">Component of the TIM23 complex.</text>
</comment>
<evidence type="ECO:0000256" key="3">
    <source>
        <dbReference type="ARBA" id="ARBA00022692"/>
    </source>
</evidence>
<keyword evidence="8" id="KW-0999">Mitochondrion inner membrane</keyword>
<organism evidence="9 10">
    <name type="scientific">Mizuhopecten yessoensis</name>
    <name type="common">Japanese scallop</name>
    <name type="synonym">Patinopecten yessoensis</name>
    <dbReference type="NCBI Taxonomy" id="6573"/>
    <lineage>
        <taxon>Eukaryota</taxon>
        <taxon>Metazoa</taxon>
        <taxon>Spiralia</taxon>
        <taxon>Lophotrochozoa</taxon>
        <taxon>Mollusca</taxon>
        <taxon>Bivalvia</taxon>
        <taxon>Autobranchia</taxon>
        <taxon>Pteriomorphia</taxon>
        <taxon>Pectinida</taxon>
        <taxon>Pectinoidea</taxon>
        <taxon>Pectinidae</taxon>
        <taxon>Mizuhopecten</taxon>
    </lineage>
</organism>
<dbReference type="GO" id="GO:0005744">
    <property type="term" value="C:TIM23 mitochondrial import inner membrane translocase complex"/>
    <property type="evidence" value="ECO:0007669"/>
    <property type="project" value="UniProtKB-UniRule"/>
</dbReference>
<name>A0A210PLR8_MIZYE</name>
<evidence type="ECO:0000256" key="1">
    <source>
        <dbReference type="ARBA" id="ARBA00004304"/>
    </source>
</evidence>
<keyword evidence="5 8" id="KW-1133">Transmembrane helix</keyword>
<accession>A0A210PLR8</accession>
<dbReference type="STRING" id="6573.A0A210PLR8"/>